<gene>
    <name evidence="7" type="ORF">SAMN05443287_10820</name>
</gene>
<sequence>MIADTGEGFDQADAERIFDRFHRGKGAGDRRFGLGLALLREVVTSHHGTIAATGHPDRGARFTVRLPTTRSSTGPGDASLVKRLLGRSAAR</sequence>
<protein>
    <recommendedName>
        <fullName evidence="2">histidine kinase</fullName>
        <ecNumber evidence="2">2.7.13.3</ecNumber>
    </recommendedName>
</protein>
<dbReference type="InterPro" id="IPR003594">
    <property type="entry name" value="HATPase_dom"/>
</dbReference>
<comment type="catalytic activity">
    <reaction evidence="1">
        <text>ATP + protein L-histidine = ADP + protein N-phospho-L-histidine.</text>
        <dbReference type="EC" id="2.7.13.3"/>
    </reaction>
</comment>
<reference evidence="8" key="1">
    <citation type="submission" date="2016-10" db="EMBL/GenBank/DDBJ databases">
        <authorList>
            <person name="Varghese N."/>
            <person name="Submissions S."/>
        </authorList>
    </citation>
    <scope>NUCLEOTIDE SEQUENCE [LARGE SCALE GENOMIC DNA]</scope>
    <source>
        <strain evidence="8">CGMCC 4.7038</strain>
    </source>
</reference>
<dbReference type="GO" id="GO:0000155">
    <property type="term" value="F:phosphorelay sensor kinase activity"/>
    <property type="evidence" value="ECO:0007669"/>
    <property type="project" value="TreeGrafter"/>
</dbReference>
<dbReference type="Gene3D" id="3.30.565.10">
    <property type="entry name" value="Histidine kinase-like ATPase, C-terminal domain"/>
    <property type="match status" value="1"/>
</dbReference>
<keyword evidence="3" id="KW-0597">Phosphoprotein</keyword>
<keyword evidence="4 7" id="KW-0418">Kinase</keyword>
<dbReference type="PROSITE" id="PS50109">
    <property type="entry name" value="HIS_KIN"/>
    <property type="match status" value="1"/>
</dbReference>
<evidence type="ECO:0000256" key="4">
    <source>
        <dbReference type="ARBA" id="ARBA00022777"/>
    </source>
</evidence>
<proteinExistence type="predicted"/>
<dbReference type="PRINTS" id="PR00344">
    <property type="entry name" value="BCTRLSENSOR"/>
</dbReference>
<dbReference type="EMBL" id="FNYV01000008">
    <property type="protein sequence ID" value="SEJ80895.1"/>
    <property type="molecule type" value="Genomic_DNA"/>
</dbReference>
<keyword evidence="8" id="KW-1185">Reference proteome</keyword>
<dbReference type="Proteomes" id="UP000198707">
    <property type="component" value="Unassembled WGS sequence"/>
</dbReference>
<evidence type="ECO:0000256" key="3">
    <source>
        <dbReference type="ARBA" id="ARBA00022553"/>
    </source>
</evidence>
<dbReference type="AlphaFoldDB" id="A0A1H7C5K9"/>
<organism evidence="7 8">
    <name type="scientific">Micromonospora phaseoli</name>
    <dbReference type="NCBI Taxonomy" id="1144548"/>
    <lineage>
        <taxon>Bacteria</taxon>
        <taxon>Bacillati</taxon>
        <taxon>Actinomycetota</taxon>
        <taxon>Actinomycetes</taxon>
        <taxon>Micromonosporales</taxon>
        <taxon>Micromonosporaceae</taxon>
        <taxon>Micromonospora</taxon>
    </lineage>
</organism>
<name>A0A1H7C5K9_9ACTN</name>
<evidence type="ECO:0000256" key="5">
    <source>
        <dbReference type="ARBA" id="ARBA00023012"/>
    </source>
</evidence>
<evidence type="ECO:0000259" key="6">
    <source>
        <dbReference type="PROSITE" id="PS50109"/>
    </source>
</evidence>
<dbReference type="InterPro" id="IPR004358">
    <property type="entry name" value="Sig_transdc_His_kin-like_C"/>
</dbReference>
<dbReference type="PANTHER" id="PTHR43547:SF2">
    <property type="entry name" value="HYBRID SIGNAL TRANSDUCTION HISTIDINE KINASE C"/>
    <property type="match status" value="1"/>
</dbReference>
<dbReference type="Pfam" id="PF02518">
    <property type="entry name" value="HATPase_c"/>
    <property type="match status" value="1"/>
</dbReference>
<keyword evidence="4 7" id="KW-0808">Transferase</keyword>
<dbReference type="EC" id="2.7.13.3" evidence="2"/>
<evidence type="ECO:0000256" key="2">
    <source>
        <dbReference type="ARBA" id="ARBA00012438"/>
    </source>
</evidence>
<dbReference type="RefSeq" id="WP_092381577.1">
    <property type="nucleotide sequence ID" value="NZ_BOPI01000004.1"/>
</dbReference>
<dbReference type="PANTHER" id="PTHR43547">
    <property type="entry name" value="TWO-COMPONENT HISTIDINE KINASE"/>
    <property type="match status" value="1"/>
</dbReference>
<evidence type="ECO:0000256" key="1">
    <source>
        <dbReference type="ARBA" id="ARBA00000085"/>
    </source>
</evidence>
<keyword evidence="5" id="KW-0902">Two-component regulatory system</keyword>
<dbReference type="STRING" id="1144548.SAMN05443287_10820"/>
<evidence type="ECO:0000313" key="8">
    <source>
        <dbReference type="Proteomes" id="UP000198707"/>
    </source>
</evidence>
<dbReference type="SUPFAM" id="SSF55874">
    <property type="entry name" value="ATPase domain of HSP90 chaperone/DNA topoisomerase II/histidine kinase"/>
    <property type="match status" value="1"/>
</dbReference>
<evidence type="ECO:0000313" key="7">
    <source>
        <dbReference type="EMBL" id="SEJ80895.1"/>
    </source>
</evidence>
<dbReference type="InterPro" id="IPR005467">
    <property type="entry name" value="His_kinase_dom"/>
</dbReference>
<feature type="domain" description="Histidine kinase" evidence="6">
    <location>
        <begin position="1"/>
        <end position="70"/>
    </location>
</feature>
<dbReference type="InterPro" id="IPR036890">
    <property type="entry name" value="HATPase_C_sf"/>
</dbReference>
<accession>A0A1H7C5K9</accession>